<sequence length="170" mass="19753">MTIRPATPADLTTLVTVARQAIYEAFSPAKYPGNPVEAFLDEYITFPHYAVAMDDKRTTFWLAEEAGELVGFLKLRRHAPPRRMAERNALEIVQIYLLEQYTGRGWGRQLMTFALDYARSQGHRAVWLGVWEHNLPARAFYEKMGFTPFGWHVFPFGGEDQHDIWMQRMI</sequence>
<dbReference type="PROSITE" id="PS51186">
    <property type="entry name" value="GNAT"/>
    <property type="match status" value="1"/>
</dbReference>
<dbReference type="PANTHER" id="PTHR43877">
    <property type="entry name" value="AMINOALKYLPHOSPHONATE N-ACETYLTRANSFERASE-RELATED-RELATED"/>
    <property type="match status" value="1"/>
</dbReference>
<dbReference type="InterPro" id="IPR000182">
    <property type="entry name" value="GNAT_dom"/>
</dbReference>
<dbReference type="OrthoDB" id="7205533at2"/>
<accession>I0KD82</accession>
<evidence type="ECO:0000259" key="3">
    <source>
        <dbReference type="PROSITE" id="PS51186"/>
    </source>
</evidence>
<dbReference type="RefSeq" id="WP_015333184.1">
    <property type="nucleotide sequence ID" value="NC_020054.1"/>
</dbReference>
<keyword evidence="4" id="KW-0645">Protease</keyword>
<dbReference type="EC" id="3.4.11.5" evidence="4"/>
<evidence type="ECO:0000313" key="5">
    <source>
        <dbReference type="Proteomes" id="UP000011058"/>
    </source>
</evidence>
<evidence type="ECO:0000313" key="4">
    <source>
        <dbReference type="EMBL" id="CCH02085.1"/>
    </source>
</evidence>
<dbReference type="GO" id="GO:0016747">
    <property type="term" value="F:acyltransferase activity, transferring groups other than amino-acyl groups"/>
    <property type="evidence" value="ECO:0007669"/>
    <property type="project" value="InterPro"/>
</dbReference>
<reference evidence="4 5" key="1">
    <citation type="journal article" date="2012" name="J. Bacteriol.">
        <title>Genome Sequence of Fibrella aestuarina BUZ 2T, a Filamentous Marine Bacterium.</title>
        <authorList>
            <person name="Filippini M."/>
            <person name="Qi W."/>
            <person name="Blom J."/>
            <person name="Goesmann A."/>
            <person name="Smits T.H."/>
            <person name="Bagheri H.C."/>
        </authorList>
    </citation>
    <scope>NUCLEOTIDE SEQUENCE [LARGE SCALE GENOMIC DNA]</scope>
    <source>
        <strain evidence="5">BUZ 2T</strain>
    </source>
</reference>
<dbReference type="Proteomes" id="UP000011058">
    <property type="component" value="Chromosome"/>
</dbReference>
<organism evidence="4 5">
    <name type="scientific">Fibrella aestuarina BUZ 2</name>
    <dbReference type="NCBI Taxonomy" id="1166018"/>
    <lineage>
        <taxon>Bacteria</taxon>
        <taxon>Pseudomonadati</taxon>
        <taxon>Bacteroidota</taxon>
        <taxon>Cytophagia</taxon>
        <taxon>Cytophagales</taxon>
        <taxon>Spirosomataceae</taxon>
        <taxon>Fibrella</taxon>
    </lineage>
</organism>
<dbReference type="Pfam" id="PF00583">
    <property type="entry name" value="Acetyltransf_1"/>
    <property type="match status" value="1"/>
</dbReference>
<dbReference type="KEGG" id="fae:FAES_4085"/>
<dbReference type="eggNOG" id="COG0456">
    <property type="taxonomic scope" value="Bacteria"/>
</dbReference>
<name>I0KD82_9BACT</name>
<feature type="domain" description="N-acetyltransferase" evidence="3">
    <location>
        <begin position="1"/>
        <end position="170"/>
    </location>
</feature>
<dbReference type="GO" id="GO:0004177">
    <property type="term" value="F:aminopeptidase activity"/>
    <property type="evidence" value="ECO:0007669"/>
    <property type="project" value="UniProtKB-KW"/>
</dbReference>
<dbReference type="InterPro" id="IPR050832">
    <property type="entry name" value="Bact_Acetyltransf"/>
</dbReference>
<dbReference type="SUPFAM" id="SSF55729">
    <property type="entry name" value="Acyl-CoA N-acyltransferases (Nat)"/>
    <property type="match status" value="1"/>
</dbReference>
<dbReference type="Gene3D" id="3.40.630.30">
    <property type="match status" value="1"/>
</dbReference>
<gene>
    <name evidence="4" type="ORF">FAES_4085</name>
</gene>
<protein>
    <submittedName>
        <fullName evidence="4">GCN5-related N-acetyltransferase</fullName>
        <ecNumber evidence="4">3.4.11.5</ecNumber>
    </submittedName>
</protein>
<dbReference type="EMBL" id="HE796683">
    <property type="protein sequence ID" value="CCH02085.1"/>
    <property type="molecule type" value="Genomic_DNA"/>
</dbReference>
<evidence type="ECO:0000256" key="1">
    <source>
        <dbReference type="ARBA" id="ARBA00022679"/>
    </source>
</evidence>
<dbReference type="STRING" id="1166018.FAES_4085"/>
<keyword evidence="5" id="KW-1185">Reference proteome</keyword>
<keyword evidence="2" id="KW-0012">Acyltransferase</keyword>
<keyword evidence="1 4" id="KW-0808">Transferase</keyword>
<dbReference type="InterPro" id="IPR016181">
    <property type="entry name" value="Acyl_CoA_acyltransferase"/>
</dbReference>
<evidence type="ECO:0000256" key="2">
    <source>
        <dbReference type="ARBA" id="ARBA00023315"/>
    </source>
</evidence>
<dbReference type="HOGENOM" id="CLU_013985_18_0_10"/>
<dbReference type="CDD" id="cd04301">
    <property type="entry name" value="NAT_SF"/>
    <property type="match status" value="1"/>
</dbReference>
<proteinExistence type="predicted"/>
<dbReference type="AlphaFoldDB" id="I0KD82"/>
<keyword evidence="4" id="KW-0031">Aminopeptidase</keyword>
<keyword evidence="4" id="KW-0378">Hydrolase</keyword>